<evidence type="ECO:0000313" key="2">
    <source>
        <dbReference type="EMBL" id="KAG1536152.1"/>
    </source>
</evidence>
<feature type="domain" description="Reverse transcriptase" evidence="1">
    <location>
        <begin position="276"/>
        <end position="541"/>
    </location>
</feature>
<evidence type="ECO:0000259" key="1">
    <source>
        <dbReference type="PROSITE" id="PS50878"/>
    </source>
</evidence>
<dbReference type="InterPro" id="IPR000477">
    <property type="entry name" value="RT_dom"/>
</dbReference>
<protein>
    <recommendedName>
        <fullName evidence="1">Reverse transcriptase domain-containing protein</fullName>
    </recommendedName>
</protein>
<sequence>MSFDLPSNLQVHLPPQRVTWNIGKLKHPRFRNSYKEVFTENLQIILPHQSSFSFPNRTEACQYIDSIHQPLCDAIYDSLNKICGRRSPPTDEWLMDFWTTEMTAAFNCKEYYYKKWKKAHGFNALRLWVAHQEAQAKLRQLILKRRRETWRCFCDQMSQGNYSKAIAKFSRIRKNRTIKPTFSHIEGPQRAADVMMQHLQHTFAGDLLSNFTESTPSTSHNEPFDTSTCPFTIETVNDAIAHLPRRKAPGVDHLTIETILPITDRLTPILVYLFQLFWRWSYTPLSWRVAQVLPIYKKGPVTDPGNFHSISLTSIFRKIVEKCLYPELVDQIPTLDIAQGGFRVARSTLDQALSLVEICSILRKHHKVTPTLAFLDIKSAYDTVDRRHVWQALEQSLDPALLNLLKNLFNDVQIEVFLGNAKSSRFSPVTGVLQGSILSPFLYSIYVNQLPNLLRDHPLLMVLRLIPLNLLYQSTVSYYALYGIILPRQVSFSYLGIPISPGGYLNTKKLIQNNINKALKTMNQMTAIDIVRPQLEYGLAISAVKSRELQKIESCQNQCLRRIFGGTSRSSIKVMLHLLTTSPLWRLCAETDPDQLDRRKFKAIRKYYLQESFENRRADTNSILLSACRPQLVADPILWLPMSYIERSRLIRWRMGWLPGGRPKPCIYHPHDLLTRSHAITCLNMHHRLLMPSTVSDPLSYLLNLLPTSRKKPTIQRRSKYSAWFIRWPIICQILHELDCLHHDKTAPEIPPLDTKLLLCSPNCAIGGFISFFGFQRPAPHFSSLFNSPLPDGTPVEDLSTKWFRNLDMLPLDSLPPTYPRTSKSSWNKFWNVSIPHPACTILWRLYHSKLPTRSRLHKIMPRYITDEGCMMCGAIEIDEHFLWFCPSKRPIWDTLAQRFLEQLLKLSFDQINQPYQTTAKTLSHWKIDTFHVIACGVLSLWRLHWKYIFEDTPFWPNEAAAIATALLRRIHNENSHS</sequence>
<dbReference type="InterPro" id="IPR026960">
    <property type="entry name" value="RVT-Znf"/>
</dbReference>
<dbReference type="AlphaFoldDB" id="A0A9P6XZQ6"/>
<proteinExistence type="predicted"/>
<dbReference type="SUPFAM" id="SSF56672">
    <property type="entry name" value="DNA/RNA polymerases"/>
    <property type="match status" value="1"/>
</dbReference>
<dbReference type="PANTHER" id="PTHR19446">
    <property type="entry name" value="REVERSE TRANSCRIPTASES"/>
    <property type="match status" value="1"/>
</dbReference>
<dbReference type="Pfam" id="PF00078">
    <property type="entry name" value="RVT_1"/>
    <property type="match status" value="1"/>
</dbReference>
<dbReference type="InterPro" id="IPR043502">
    <property type="entry name" value="DNA/RNA_pol_sf"/>
</dbReference>
<name>A0A9P6XZQ6_RHIOR</name>
<organism evidence="2 3">
    <name type="scientific">Rhizopus oryzae</name>
    <name type="common">Mucormycosis agent</name>
    <name type="synonym">Rhizopus arrhizus var. delemar</name>
    <dbReference type="NCBI Taxonomy" id="64495"/>
    <lineage>
        <taxon>Eukaryota</taxon>
        <taxon>Fungi</taxon>
        <taxon>Fungi incertae sedis</taxon>
        <taxon>Mucoromycota</taxon>
        <taxon>Mucoromycotina</taxon>
        <taxon>Mucoromycetes</taxon>
        <taxon>Mucorales</taxon>
        <taxon>Mucorineae</taxon>
        <taxon>Rhizopodaceae</taxon>
        <taxon>Rhizopus</taxon>
    </lineage>
</organism>
<dbReference type="Pfam" id="PF13966">
    <property type="entry name" value="zf-RVT"/>
    <property type="match status" value="1"/>
</dbReference>
<dbReference type="Proteomes" id="UP000717996">
    <property type="component" value="Unassembled WGS sequence"/>
</dbReference>
<reference evidence="2" key="1">
    <citation type="journal article" date="2020" name="Microb. Genom.">
        <title>Genetic diversity of clinical and environmental Mucorales isolates obtained from an investigation of mucormycosis cases among solid organ transplant recipients.</title>
        <authorList>
            <person name="Nguyen M.H."/>
            <person name="Kaul D."/>
            <person name="Muto C."/>
            <person name="Cheng S.J."/>
            <person name="Richter R.A."/>
            <person name="Bruno V.M."/>
            <person name="Liu G."/>
            <person name="Beyhan S."/>
            <person name="Sundermann A.J."/>
            <person name="Mounaud S."/>
            <person name="Pasculle A.W."/>
            <person name="Nierman W.C."/>
            <person name="Driscoll E."/>
            <person name="Cumbie R."/>
            <person name="Clancy C.J."/>
            <person name="Dupont C.L."/>
        </authorList>
    </citation>
    <scope>NUCLEOTIDE SEQUENCE</scope>
    <source>
        <strain evidence="2">GL16</strain>
    </source>
</reference>
<comment type="caution">
    <text evidence="2">The sequence shown here is derived from an EMBL/GenBank/DDBJ whole genome shotgun (WGS) entry which is preliminary data.</text>
</comment>
<accession>A0A9P6XZQ6</accession>
<dbReference type="PROSITE" id="PS50878">
    <property type="entry name" value="RT_POL"/>
    <property type="match status" value="1"/>
</dbReference>
<gene>
    <name evidence="2" type="ORF">G6F51_011125</name>
</gene>
<evidence type="ECO:0000313" key="3">
    <source>
        <dbReference type="Proteomes" id="UP000717996"/>
    </source>
</evidence>
<dbReference type="EMBL" id="JAANIT010002537">
    <property type="protein sequence ID" value="KAG1536152.1"/>
    <property type="molecule type" value="Genomic_DNA"/>
</dbReference>